<evidence type="ECO:0000256" key="1">
    <source>
        <dbReference type="ARBA" id="ARBA00022723"/>
    </source>
</evidence>
<dbReference type="Gene3D" id="3.30.160.20">
    <property type="match status" value="1"/>
</dbReference>
<feature type="compositionally biased region" description="Basic and acidic residues" evidence="6">
    <location>
        <begin position="408"/>
        <end position="419"/>
    </location>
</feature>
<proteinExistence type="predicted"/>
<evidence type="ECO:0000259" key="8">
    <source>
        <dbReference type="PROSITE" id="PS50142"/>
    </source>
</evidence>
<feature type="region of interest" description="Disordered" evidence="6">
    <location>
        <begin position="399"/>
        <end position="419"/>
    </location>
</feature>
<dbReference type="PANTHER" id="PTHR14950:SF37">
    <property type="entry name" value="ENDORIBONUCLEASE DICER"/>
    <property type="match status" value="1"/>
</dbReference>
<evidence type="ECO:0000256" key="5">
    <source>
        <dbReference type="PROSITE-ProRule" id="PRU00266"/>
    </source>
</evidence>
<keyword evidence="4 5" id="KW-0694">RNA-binding</keyword>
<keyword evidence="10" id="KW-1185">Reference proteome</keyword>
<dbReference type="EMBL" id="JAKEKT020000019">
    <property type="protein sequence ID" value="KAL1645541.1"/>
    <property type="molecule type" value="Genomic_DNA"/>
</dbReference>
<comment type="caution">
    <text evidence="9">The sequence shown here is derived from an EMBL/GenBank/DDBJ whole genome shotgun (WGS) entry which is preliminary data.</text>
</comment>
<dbReference type="InterPro" id="IPR036389">
    <property type="entry name" value="RNase_III_sf"/>
</dbReference>
<evidence type="ECO:0000256" key="6">
    <source>
        <dbReference type="SAM" id="MobiDB-lite"/>
    </source>
</evidence>
<accession>A0ABR3TVT5</accession>
<dbReference type="InterPro" id="IPR000999">
    <property type="entry name" value="RNase_III_dom"/>
</dbReference>
<feature type="region of interest" description="Disordered" evidence="6">
    <location>
        <begin position="1"/>
        <end position="91"/>
    </location>
</feature>
<dbReference type="PROSITE" id="PS50137">
    <property type="entry name" value="DS_RBD"/>
    <property type="match status" value="1"/>
</dbReference>
<evidence type="ECO:0000313" key="9">
    <source>
        <dbReference type="EMBL" id="KAL1645541.1"/>
    </source>
</evidence>
<dbReference type="Proteomes" id="UP001521184">
    <property type="component" value="Unassembled WGS sequence"/>
</dbReference>
<name>A0ABR3TVT5_9PEZI</name>
<keyword evidence="1" id="KW-0479">Metal-binding</keyword>
<feature type="compositionally biased region" description="Low complexity" evidence="6">
    <location>
        <begin position="39"/>
        <end position="64"/>
    </location>
</feature>
<evidence type="ECO:0000256" key="4">
    <source>
        <dbReference type="ARBA" id="ARBA00022884"/>
    </source>
</evidence>
<keyword evidence="2" id="KW-0378">Hydrolase</keyword>
<evidence type="ECO:0000256" key="2">
    <source>
        <dbReference type="ARBA" id="ARBA00022801"/>
    </source>
</evidence>
<dbReference type="PROSITE" id="PS50142">
    <property type="entry name" value="RNASE_3_2"/>
    <property type="match status" value="1"/>
</dbReference>
<feature type="domain" description="RNase III" evidence="8">
    <location>
        <begin position="90"/>
        <end position="234"/>
    </location>
</feature>
<dbReference type="PANTHER" id="PTHR14950">
    <property type="entry name" value="DICER-RELATED"/>
    <property type="match status" value="1"/>
</dbReference>
<dbReference type="CDD" id="cd00593">
    <property type="entry name" value="RIBOc"/>
    <property type="match status" value="1"/>
</dbReference>
<evidence type="ECO:0000313" key="10">
    <source>
        <dbReference type="Proteomes" id="UP001521184"/>
    </source>
</evidence>
<feature type="compositionally biased region" description="Pro residues" evidence="6">
    <location>
        <begin position="82"/>
        <end position="91"/>
    </location>
</feature>
<reference evidence="9 10" key="1">
    <citation type="journal article" date="2023" name="Plant Dis.">
        <title>First Report of Diplodia intermedia Causing Canker and Dieback Diseases on Apple Trees in Canada.</title>
        <authorList>
            <person name="Ellouze W."/>
            <person name="Ilyukhin E."/>
            <person name="Sulman M."/>
            <person name="Ali S."/>
        </authorList>
    </citation>
    <scope>NUCLEOTIDE SEQUENCE [LARGE SCALE GENOMIC DNA]</scope>
    <source>
        <strain evidence="9 10">M45-28</strain>
    </source>
</reference>
<dbReference type="SMART" id="SM00535">
    <property type="entry name" value="RIBOc"/>
    <property type="match status" value="1"/>
</dbReference>
<protein>
    <submittedName>
        <fullName evidence="9">Uncharacterized protein</fullName>
    </submittedName>
</protein>
<gene>
    <name evidence="9" type="ORF">SLS58_003852</name>
</gene>
<sequence length="419" mass="45452">MNHNGGGHRGGRNAKRPRPDGPHHGYADRGNPHKRARDNNSNNSSSNSNSKKNNNNNSSNNNNSQPPIPSAPNLNAITDLPTPLPPLPPINNPATAQLAFTHTSVTNYQTETYDRLEWYGDSVIEMAATDLLWDTYPSLPGGRLSQMREALVNNTRLASFARGYGFDNIIAADNHNHNNNNNNKDNDADAPPPPPNRLRIDPAAWAAARGRPAEIKILGDVFEAYIGAIALEDRDHNRNKSSTTTPVPTPIDRTTPLLRALWTPLLLPTPSFADEDERAQDAVKAAAARAFAPSGSGLKAWYEDVGGVGYENKAQQRFRVAFYVRGWWGGDGDGEKDDDGKLKLGEGVGQSKKVARARAARDALDRRETVPELRELARGVEAYLAGKRAKREEAERAAAAAKAAAAGEEGKDEAKGDGR</sequence>
<organism evidence="9 10">
    <name type="scientific">Diplodia intermedia</name>
    <dbReference type="NCBI Taxonomy" id="856260"/>
    <lineage>
        <taxon>Eukaryota</taxon>
        <taxon>Fungi</taxon>
        <taxon>Dikarya</taxon>
        <taxon>Ascomycota</taxon>
        <taxon>Pezizomycotina</taxon>
        <taxon>Dothideomycetes</taxon>
        <taxon>Dothideomycetes incertae sedis</taxon>
        <taxon>Botryosphaeriales</taxon>
        <taxon>Botryosphaeriaceae</taxon>
        <taxon>Diplodia</taxon>
    </lineage>
</organism>
<dbReference type="Pfam" id="PF00636">
    <property type="entry name" value="Ribonuclease_3"/>
    <property type="match status" value="1"/>
</dbReference>
<evidence type="ECO:0000256" key="3">
    <source>
        <dbReference type="ARBA" id="ARBA00022842"/>
    </source>
</evidence>
<feature type="domain" description="DRBM" evidence="7">
    <location>
        <begin position="344"/>
        <end position="369"/>
    </location>
</feature>
<keyword evidence="3" id="KW-0460">Magnesium</keyword>
<dbReference type="SUPFAM" id="SSF54768">
    <property type="entry name" value="dsRNA-binding domain-like"/>
    <property type="match status" value="1"/>
</dbReference>
<feature type="compositionally biased region" description="Basic and acidic residues" evidence="6">
    <location>
        <begin position="17"/>
        <end position="31"/>
    </location>
</feature>
<evidence type="ECO:0000259" key="7">
    <source>
        <dbReference type="PROSITE" id="PS50137"/>
    </source>
</evidence>
<dbReference type="InterPro" id="IPR014720">
    <property type="entry name" value="dsRBD_dom"/>
</dbReference>
<dbReference type="SUPFAM" id="SSF69065">
    <property type="entry name" value="RNase III domain-like"/>
    <property type="match status" value="1"/>
</dbReference>
<dbReference type="Gene3D" id="1.10.1520.10">
    <property type="entry name" value="Ribonuclease III domain"/>
    <property type="match status" value="1"/>
</dbReference>
<feature type="region of interest" description="Disordered" evidence="6">
    <location>
        <begin position="175"/>
        <end position="196"/>
    </location>
</feature>